<dbReference type="AlphaFoldDB" id="A0A8X7C261"/>
<dbReference type="InterPro" id="IPR052584">
    <property type="entry name" value="U2_snRNP_Complex_Component"/>
</dbReference>
<dbReference type="EMBL" id="BMAV01008046">
    <property type="protein sequence ID" value="GFY51393.1"/>
    <property type="molecule type" value="Genomic_DNA"/>
</dbReference>
<name>A0A8X7C261_9ARAC</name>
<dbReference type="Pfam" id="PF04037">
    <property type="entry name" value="DUF382"/>
    <property type="match status" value="1"/>
</dbReference>
<feature type="domain" description="DUF382" evidence="1">
    <location>
        <begin position="81"/>
        <end position="149"/>
    </location>
</feature>
<evidence type="ECO:0000259" key="1">
    <source>
        <dbReference type="Pfam" id="PF04037"/>
    </source>
</evidence>
<dbReference type="PANTHER" id="PTHR12785:SF6">
    <property type="entry name" value="SPLICING FACTOR 3B SUBUNIT 2"/>
    <property type="match status" value="1"/>
</dbReference>
<protein>
    <submittedName>
        <fullName evidence="2">Putative splicing factor 3b subunit 2</fullName>
    </submittedName>
</protein>
<reference evidence="2" key="1">
    <citation type="submission" date="2020-08" db="EMBL/GenBank/DDBJ databases">
        <title>Multicomponent nature underlies the extraordinary mechanical properties of spider dragline silk.</title>
        <authorList>
            <person name="Kono N."/>
            <person name="Nakamura H."/>
            <person name="Mori M."/>
            <person name="Yoshida Y."/>
            <person name="Ohtoshi R."/>
            <person name="Malay A.D."/>
            <person name="Moran D.A.P."/>
            <person name="Tomita M."/>
            <person name="Numata K."/>
            <person name="Arakawa K."/>
        </authorList>
    </citation>
    <scope>NUCLEOTIDE SEQUENCE</scope>
</reference>
<evidence type="ECO:0000313" key="2">
    <source>
        <dbReference type="EMBL" id="GFY51393.1"/>
    </source>
</evidence>
<dbReference type="InterPro" id="IPR007180">
    <property type="entry name" value="DUF382"/>
</dbReference>
<dbReference type="OrthoDB" id="10260794at2759"/>
<dbReference type="PANTHER" id="PTHR12785">
    <property type="entry name" value="SPLICING FACTOR 3B"/>
    <property type="match status" value="1"/>
</dbReference>
<accession>A0A8X7C261</accession>
<sequence length="151" mass="17499">MEVPQTINKALVFKSERAQIHSEDLDAVAQHVAVEEEKSLSRDSSNVLLISAEEGIEEEKPKLPERKLKNLSRMTVAELQQKVNLKASSNLILIPQHWSFKLKYSQHERGIEKLAWKLWDFIKRVGIMKARQSLREREDQKATKVKMRKGV</sequence>
<proteinExistence type="predicted"/>
<keyword evidence="3" id="KW-1185">Reference proteome</keyword>
<gene>
    <name evidence="2" type="ORF">TNIN_470781</name>
</gene>
<evidence type="ECO:0000313" key="3">
    <source>
        <dbReference type="Proteomes" id="UP000886998"/>
    </source>
</evidence>
<organism evidence="2 3">
    <name type="scientific">Trichonephila inaurata madagascariensis</name>
    <dbReference type="NCBI Taxonomy" id="2747483"/>
    <lineage>
        <taxon>Eukaryota</taxon>
        <taxon>Metazoa</taxon>
        <taxon>Ecdysozoa</taxon>
        <taxon>Arthropoda</taxon>
        <taxon>Chelicerata</taxon>
        <taxon>Arachnida</taxon>
        <taxon>Araneae</taxon>
        <taxon>Araneomorphae</taxon>
        <taxon>Entelegynae</taxon>
        <taxon>Araneoidea</taxon>
        <taxon>Nephilidae</taxon>
        <taxon>Trichonephila</taxon>
        <taxon>Trichonephila inaurata</taxon>
    </lineage>
</organism>
<comment type="caution">
    <text evidence="2">The sequence shown here is derived from an EMBL/GenBank/DDBJ whole genome shotgun (WGS) entry which is preliminary data.</text>
</comment>
<dbReference type="Proteomes" id="UP000886998">
    <property type="component" value="Unassembled WGS sequence"/>
</dbReference>
<dbReference type="GO" id="GO:0005689">
    <property type="term" value="C:U12-type spliceosomal complex"/>
    <property type="evidence" value="ECO:0007669"/>
    <property type="project" value="TreeGrafter"/>
</dbReference>